<dbReference type="OrthoDB" id="7285394at2"/>
<keyword evidence="1" id="KW-1133">Transmembrane helix</keyword>
<keyword evidence="1" id="KW-0812">Transmembrane</keyword>
<evidence type="ECO:0000313" key="3">
    <source>
        <dbReference type="Proteomes" id="UP000305131"/>
    </source>
</evidence>
<dbReference type="AlphaFoldDB" id="A0A6C1KCB5"/>
<dbReference type="GeneID" id="95775885"/>
<reference evidence="2 3" key="1">
    <citation type="submission" date="2019-05" db="EMBL/GenBank/DDBJ databases">
        <authorList>
            <person name="Zhou X."/>
        </authorList>
    </citation>
    <scope>NUCLEOTIDE SEQUENCE [LARGE SCALE GENOMIC DNA]</scope>
    <source>
        <strain evidence="2 3">DSM 432</strain>
    </source>
</reference>
<dbReference type="Proteomes" id="UP000305131">
    <property type="component" value="Unassembled WGS sequence"/>
</dbReference>
<protein>
    <submittedName>
        <fullName evidence="2">DUF2628 domain-containing protein</fullName>
    </submittedName>
</protein>
<name>A0A6C1KCB5_XANAU</name>
<dbReference type="EMBL" id="VAUP01000041">
    <property type="protein sequence ID" value="TLX40884.1"/>
    <property type="molecule type" value="Genomic_DNA"/>
</dbReference>
<gene>
    <name evidence="2" type="ORF">FBQ73_20740</name>
</gene>
<sequence>MGIWTVLSRTEPGDTAEAVAGRTVFVREKFSWATLFFAPFVLARFRLWLPLAAYVAVVVVLQLTAHFAGLAQAVTDVVMAGFHLLLAFELPALRQRKLARKGYEEAGVVIAPNRDEAEQRFFADWVAARPAPLARADLPAIRPMAPPAFAGGQAGVIGAFPGA</sequence>
<keyword evidence="1" id="KW-0472">Membrane</keyword>
<proteinExistence type="predicted"/>
<feature type="transmembrane region" description="Helical" evidence="1">
    <location>
        <begin position="47"/>
        <end position="67"/>
    </location>
</feature>
<dbReference type="Pfam" id="PF10947">
    <property type="entry name" value="DUF2628"/>
    <property type="match status" value="1"/>
</dbReference>
<organism evidence="2 3">
    <name type="scientific">Xanthobacter autotrophicus</name>
    <dbReference type="NCBI Taxonomy" id="280"/>
    <lineage>
        <taxon>Bacteria</taxon>
        <taxon>Pseudomonadati</taxon>
        <taxon>Pseudomonadota</taxon>
        <taxon>Alphaproteobacteria</taxon>
        <taxon>Hyphomicrobiales</taxon>
        <taxon>Xanthobacteraceae</taxon>
        <taxon>Xanthobacter</taxon>
    </lineage>
</organism>
<feature type="transmembrane region" description="Helical" evidence="1">
    <location>
        <begin position="73"/>
        <end position="93"/>
    </location>
</feature>
<comment type="caution">
    <text evidence="2">The sequence shown here is derived from an EMBL/GenBank/DDBJ whole genome shotgun (WGS) entry which is preliminary data.</text>
</comment>
<dbReference type="RefSeq" id="WP_138401399.1">
    <property type="nucleotide sequence ID" value="NZ_JBAFVI010000007.1"/>
</dbReference>
<dbReference type="InterPro" id="IPR024399">
    <property type="entry name" value="DUF2628"/>
</dbReference>
<evidence type="ECO:0000313" key="2">
    <source>
        <dbReference type="EMBL" id="TLX40884.1"/>
    </source>
</evidence>
<accession>A0A6C1KCB5</accession>
<evidence type="ECO:0000256" key="1">
    <source>
        <dbReference type="SAM" id="Phobius"/>
    </source>
</evidence>